<proteinExistence type="predicted"/>
<keyword evidence="1" id="KW-0175">Coiled coil</keyword>
<feature type="coiled-coil region" evidence="1">
    <location>
        <begin position="537"/>
        <end position="564"/>
    </location>
</feature>
<evidence type="ECO:0000313" key="3">
    <source>
        <dbReference type="Proteomes" id="UP000663887"/>
    </source>
</evidence>
<dbReference type="Proteomes" id="UP000663887">
    <property type="component" value="Unassembled WGS sequence"/>
</dbReference>
<gene>
    <name evidence="2" type="ORF">XDN619_LOCUS30643</name>
</gene>
<name>A0A816YNF7_9BILA</name>
<organism evidence="2 3">
    <name type="scientific">Rotaria magnacalcarata</name>
    <dbReference type="NCBI Taxonomy" id="392030"/>
    <lineage>
        <taxon>Eukaryota</taxon>
        <taxon>Metazoa</taxon>
        <taxon>Spiralia</taxon>
        <taxon>Gnathifera</taxon>
        <taxon>Rotifera</taxon>
        <taxon>Eurotatoria</taxon>
        <taxon>Bdelloidea</taxon>
        <taxon>Philodinida</taxon>
        <taxon>Philodinidae</taxon>
        <taxon>Rotaria</taxon>
    </lineage>
</organism>
<dbReference type="EMBL" id="CAJNRG010015198">
    <property type="protein sequence ID" value="CAF2162967.1"/>
    <property type="molecule type" value="Genomic_DNA"/>
</dbReference>
<reference evidence="2" key="1">
    <citation type="submission" date="2021-02" db="EMBL/GenBank/DDBJ databases">
        <authorList>
            <person name="Nowell W R."/>
        </authorList>
    </citation>
    <scope>NUCLEOTIDE SEQUENCE</scope>
</reference>
<accession>A0A816YNF7</accession>
<protein>
    <submittedName>
        <fullName evidence="2">Uncharacterized protein</fullName>
    </submittedName>
</protein>
<evidence type="ECO:0000256" key="1">
    <source>
        <dbReference type="SAM" id="Coils"/>
    </source>
</evidence>
<evidence type="ECO:0000313" key="2">
    <source>
        <dbReference type="EMBL" id="CAF2162967.1"/>
    </source>
</evidence>
<comment type="caution">
    <text evidence="2">The sequence shown here is derived from an EMBL/GenBank/DDBJ whole genome shotgun (WGS) entry which is preliminary data.</text>
</comment>
<sequence length="1493" mass="173032">MNLAYLILLNQKTPQPTKLIQQLLHDTSLAEDDIDGRHIHFEGSSCLQLLPTIISVIDRYFEENNGNNGTLMMDIQQWIISTIKTSKGSSQQEIIFLLKFLNQSSCQINLTATTEHIAADSVRAKVCFFVCTRLLSTNLFLKLLSNQDDASLLFNRCFELFAQYSRRPDENPWIKPVYQTNIEKLDAEDKFRSKIFSPTNDNLFDYKKIINNVQSQSEIQTRLHDYIAQMPVIIQFIHFRTEFCNSESSRLPIKILRRLLDSFEILKITHYIYALSQFHILLHRTFTQLIERDEFHKITLQQLYERADQSSGNLGQANQKVKYQTIIENGIKAVNDYHTFTDGLIQPGACDMTQRFESISQATPVSYLVETDNADEGDIIMRILSVLVNYHNHLLQMLESEINEHGDALGLGPLKDIINEFLQREISILQISTANMGVITLNKIACQWIERLSRASLENENDYFLRMNSPLKFNFLYVQSYLIRTYLLYCRINYQHIKGKYQCYIKRKISMTTIGDEFVDGDNNNTDAERLSIDEWNHLDEKNLDQLQNELNFLQRIIDVIKNSEENHSSMKLSEFVRNTNYDDRFAQQFEQYRIKDFSLSRIKNVYQLYEKSMNQFQHAYINISHLLRILLDKKLSDQLDEKLTETFIASDNQNNKEELQNNIQTITAFLNDLKAIEDMLAGQWAQSFVETCECLSIENSITKLIPKEIKCENYVPLCMKLIEMRTRLQERTIDIEEKTVELWNSRFDVQDTDLSNNNNNNNNNFQAFRQAFQNQDDELLIITPNPTGDLPINSVNVMDEIDKITASFDTSEKPTEPLTNDPGETISYDTLFKFEIRPISLSPSVLFETSRTQANELASRESSKRFDVIFKEGKPEKHFCKPEKFYEKLGKIIESKKYDFSTTAIITPDHVSIDFRTKNENKPLPIIEAEYRVVDKSLLIPIILEYENKDFNYFALAEATIKIICVFDFIGRCMAEDCQIDQIYRSEKQTATHVRVLRSAQNVNICREVIVTKSKDETRSQYFNSIATLKQIDLWTQIIGINVIEHPIQNYIYWHTEKQNIIDDNQTISSTLGQAESVIIDVISRENFIDVILSYDKMNTAICILKSSPVRNLLNVPTYAKQLGLEKLPENSSLVLILNEKEKKILNNLDIENSISYFALKTSQTIYFEISILIEITRYNNETETTQIPISHRNIAIKRLLEMIKINDSHTYLASNETKIILSELTSLSDINETKFVLVKEHQTCLLSIKQSSDALVAIDDNTVNNQRYIINAVVDDVYKQNKTIGQSQYLLYDNDIVPSRETLLSLLLDIKTSSIEFNLSYEKLPVNVTVTSDEHNSSIEFQCQPSMSTGRIYQIVCRLWKLKSQLFSLTLDDDAKVDDDYELKDIDESINDFKFKLISIADVKCTITYQNDVIILSTTDDTVLSTIMKEVLEKFLIPIDDIDLYEFHFMDDSDEPIHIALDDTIIDIRSLLLNGLNIIPMQLYKKPDVII</sequence>